<dbReference type="SUPFAM" id="SSF51182">
    <property type="entry name" value="RmlC-like cupins"/>
    <property type="match status" value="1"/>
</dbReference>
<dbReference type="InterPro" id="IPR014710">
    <property type="entry name" value="RmlC-like_jellyroll"/>
</dbReference>
<dbReference type="GO" id="GO:0008830">
    <property type="term" value="F:dTDP-4-dehydrorhamnose 3,5-epimerase activity"/>
    <property type="evidence" value="ECO:0007669"/>
    <property type="project" value="UniProtKB-EC"/>
</dbReference>
<dbReference type="AlphaFoldDB" id="A0A8J6LYR8"/>
<dbReference type="Proteomes" id="UP000601768">
    <property type="component" value="Unassembled WGS sequence"/>
</dbReference>
<dbReference type="CDD" id="cd00438">
    <property type="entry name" value="cupin_RmlC"/>
    <property type="match status" value="1"/>
</dbReference>
<evidence type="ECO:0000256" key="9">
    <source>
        <dbReference type="PIRSR" id="PIRSR600888-3"/>
    </source>
</evidence>
<evidence type="ECO:0000256" key="2">
    <source>
        <dbReference type="ARBA" id="ARBA00001997"/>
    </source>
</evidence>
<dbReference type="Gene3D" id="2.60.120.10">
    <property type="entry name" value="Jelly Rolls"/>
    <property type="match status" value="1"/>
</dbReference>
<accession>A0A8J6LYR8</accession>
<feature type="active site" description="Proton donor" evidence="8">
    <location>
        <position position="132"/>
    </location>
</feature>
<evidence type="ECO:0000256" key="8">
    <source>
        <dbReference type="PIRSR" id="PIRSR600888-1"/>
    </source>
</evidence>
<protein>
    <recommendedName>
        <fullName evidence="4">dTDP-4-dehydrorhamnose 3,5-epimerase</fullName>
        <ecNumber evidence="3">5.1.3.13</ecNumber>
    </recommendedName>
    <alternativeName>
        <fullName evidence="6">Thymidine diphospho-4-keto-rhamnose 3,5-epimerase</fullName>
    </alternativeName>
    <alternativeName>
        <fullName evidence="5">dTDP-4-keto-6-deoxyglucose 3,5-epimerase</fullName>
    </alternativeName>
    <alternativeName>
        <fullName evidence="7">dTDP-6-deoxy-D-xylo-4-hexulose 3,5-epimerase</fullName>
    </alternativeName>
</protein>
<keyword evidence="11" id="KW-1185">Reference proteome</keyword>
<dbReference type="GO" id="GO:0005829">
    <property type="term" value="C:cytosol"/>
    <property type="evidence" value="ECO:0007669"/>
    <property type="project" value="TreeGrafter"/>
</dbReference>
<evidence type="ECO:0000256" key="1">
    <source>
        <dbReference type="ARBA" id="ARBA00001298"/>
    </source>
</evidence>
<proteinExistence type="predicted"/>
<organism evidence="10 11">
    <name type="scientific">Neptunicella marina</name>
    <dbReference type="NCBI Taxonomy" id="2125989"/>
    <lineage>
        <taxon>Bacteria</taxon>
        <taxon>Pseudomonadati</taxon>
        <taxon>Pseudomonadota</taxon>
        <taxon>Gammaproteobacteria</taxon>
        <taxon>Alteromonadales</taxon>
        <taxon>Alteromonadaceae</taxon>
        <taxon>Neptunicella</taxon>
    </lineage>
</organism>
<evidence type="ECO:0000256" key="5">
    <source>
        <dbReference type="ARBA" id="ARBA00029758"/>
    </source>
</evidence>
<reference evidence="10" key="1">
    <citation type="journal article" date="2018" name="Int. J. Syst. Evol. Microbiol.">
        <title>Neptunicella marina gen. nov., sp. nov., isolated from surface seawater.</title>
        <authorList>
            <person name="Liu X."/>
            <person name="Lai Q."/>
            <person name="Du Y."/>
            <person name="Zhang X."/>
            <person name="Liu Z."/>
            <person name="Sun F."/>
            <person name="Shao Z."/>
        </authorList>
    </citation>
    <scope>NUCLEOTIDE SEQUENCE</scope>
    <source>
        <strain evidence="10">S27-2</strain>
    </source>
</reference>
<dbReference type="PANTHER" id="PTHR21047:SF2">
    <property type="entry name" value="THYMIDINE DIPHOSPHO-4-KETO-RHAMNOSE 3,5-EPIMERASE"/>
    <property type="match status" value="1"/>
</dbReference>
<dbReference type="EC" id="5.1.3.13" evidence="3"/>
<dbReference type="EMBL" id="JACNEP010000004">
    <property type="protein sequence ID" value="MBC3765575.1"/>
    <property type="molecule type" value="Genomic_DNA"/>
</dbReference>
<evidence type="ECO:0000256" key="4">
    <source>
        <dbReference type="ARBA" id="ARBA00019595"/>
    </source>
</evidence>
<evidence type="ECO:0000313" key="11">
    <source>
        <dbReference type="Proteomes" id="UP000601768"/>
    </source>
</evidence>
<feature type="active site" description="Proton acceptor" evidence="8">
    <location>
        <position position="62"/>
    </location>
</feature>
<comment type="catalytic activity">
    <reaction evidence="1">
        <text>dTDP-4-dehydro-6-deoxy-alpha-D-glucose = dTDP-4-dehydro-beta-L-rhamnose</text>
        <dbReference type="Rhea" id="RHEA:16969"/>
        <dbReference type="ChEBI" id="CHEBI:57649"/>
        <dbReference type="ChEBI" id="CHEBI:62830"/>
        <dbReference type="EC" id="5.1.3.13"/>
    </reaction>
</comment>
<dbReference type="InterPro" id="IPR011051">
    <property type="entry name" value="RmlC_Cupin_sf"/>
</dbReference>
<evidence type="ECO:0000256" key="3">
    <source>
        <dbReference type="ARBA" id="ARBA00012098"/>
    </source>
</evidence>
<dbReference type="InterPro" id="IPR000888">
    <property type="entry name" value="RmlC-like"/>
</dbReference>
<comment type="function">
    <text evidence="2">Catalyzes the epimerization of the C3' and C5'positions of dTDP-6-deoxy-D-xylo-4-hexulose, forming dTDP-6-deoxy-L-lyxo-4-hexulose.</text>
</comment>
<name>A0A8J6LYR8_9ALTE</name>
<sequence length="187" mass="20949">MKIIPTALAGAVEIQIDPISDERGFFARTWCSQTFQQHGLPSEFVQTSVCHNKLAGTLRGMHFQRSPSTEGKLIRCEHGKVLDVVIDCRPSSNTFCQHISIELDSQQFNALYVPPGFAHGYQTLTDNAVMHYMMTDVFSPELAGGFRYNDPAFAINWPLPVSQIAGRDSQYADFDAVLCQQLFNEEN</sequence>
<gene>
    <name evidence="10" type="ORF">H8B19_06780</name>
</gene>
<feature type="site" description="Participates in a stacking interaction with the thymidine ring of dTDP-4-oxo-6-deoxyglucose" evidence="9">
    <location>
        <position position="138"/>
    </location>
</feature>
<evidence type="ECO:0000313" key="10">
    <source>
        <dbReference type="EMBL" id="MBC3765575.1"/>
    </source>
</evidence>
<dbReference type="Pfam" id="PF00908">
    <property type="entry name" value="dTDP_sugar_isom"/>
    <property type="match status" value="1"/>
</dbReference>
<dbReference type="GO" id="GO:0000271">
    <property type="term" value="P:polysaccharide biosynthetic process"/>
    <property type="evidence" value="ECO:0007669"/>
    <property type="project" value="TreeGrafter"/>
</dbReference>
<evidence type="ECO:0000256" key="6">
    <source>
        <dbReference type="ARBA" id="ARBA00031424"/>
    </source>
</evidence>
<dbReference type="PANTHER" id="PTHR21047">
    <property type="entry name" value="DTDP-6-DEOXY-D-GLUCOSE-3,5 EPIMERASE"/>
    <property type="match status" value="1"/>
</dbReference>
<evidence type="ECO:0000256" key="7">
    <source>
        <dbReference type="ARBA" id="ARBA00033311"/>
    </source>
</evidence>
<dbReference type="GO" id="GO:0019305">
    <property type="term" value="P:dTDP-rhamnose biosynthetic process"/>
    <property type="evidence" value="ECO:0007669"/>
    <property type="project" value="TreeGrafter"/>
</dbReference>
<dbReference type="RefSeq" id="WP_186506046.1">
    <property type="nucleotide sequence ID" value="NZ_JACNEP010000004.1"/>
</dbReference>
<comment type="caution">
    <text evidence="10">The sequence shown here is derived from an EMBL/GenBank/DDBJ whole genome shotgun (WGS) entry which is preliminary data.</text>
</comment>
<reference evidence="10" key="2">
    <citation type="submission" date="2020-08" db="EMBL/GenBank/DDBJ databases">
        <authorList>
            <person name="Lai Q."/>
        </authorList>
    </citation>
    <scope>NUCLEOTIDE SEQUENCE</scope>
    <source>
        <strain evidence="10">S27-2</strain>
    </source>
</reference>